<dbReference type="InterPro" id="IPR002889">
    <property type="entry name" value="WSC_carb-bd"/>
</dbReference>
<dbReference type="OrthoDB" id="2019572at2759"/>
<sequence length="294" mass="30375">MKTITFLAAAIAAAIPVYAGDATTADSASSTSSNLEEPSAVPTLGAQVVQGCFSSWGDLIFNSTPKYNSKSACAFDICYNGGFPVAASSGGNECYCGTKYPPKDTLTDDSNCNTPCPGYGLQACGGIDYWTVYNTGIKLSIDYAEDNDTTSATSSATAPASVIASSTVVSGGQTSVVYVTATPTGSSSESGGGKSTNVAGIVAGVVVGVVVIGALFGGLFFWMRQKRNREIEEEHRRNAAVNAFMGGKPPGSSGGYSMEADTRLDPVMAQRRLSSGSIADNQDYSRRILRVTNA</sequence>
<organism evidence="4 5">
    <name type="scientific">Cytospora mali</name>
    <name type="common">Apple Valsa canker fungus</name>
    <name type="synonym">Valsa mali</name>
    <dbReference type="NCBI Taxonomy" id="578113"/>
    <lineage>
        <taxon>Eukaryota</taxon>
        <taxon>Fungi</taxon>
        <taxon>Dikarya</taxon>
        <taxon>Ascomycota</taxon>
        <taxon>Pezizomycotina</taxon>
        <taxon>Sordariomycetes</taxon>
        <taxon>Sordariomycetidae</taxon>
        <taxon>Diaporthales</taxon>
        <taxon>Cytosporaceae</taxon>
        <taxon>Cytospora</taxon>
    </lineage>
</organism>
<dbReference type="SMR" id="A0A194W8Q4"/>
<evidence type="ECO:0000313" key="4">
    <source>
        <dbReference type="EMBL" id="KUI72483.1"/>
    </source>
</evidence>
<accession>A0A194W8Q4</accession>
<evidence type="ECO:0000256" key="2">
    <source>
        <dbReference type="SAM" id="SignalP"/>
    </source>
</evidence>
<evidence type="ECO:0000313" key="5">
    <source>
        <dbReference type="Proteomes" id="UP000078559"/>
    </source>
</evidence>
<keyword evidence="1" id="KW-1133">Transmembrane helix</keyword>
<feature type="transmembrane region" description="Helical" evidence="1">
    <location>
        <begin position="198"/>
        <end position="222"/>
    </location>
</feature>
<dbReference type="SMART" id="SM00321">
    <property type="entry name" value="WSC"/>
    <property type="match status" value="1"/>
</dbReference>
<dbReference type="Proteomes" id="UP000078559">
    <property type="component" value="Chromosome 8"/>
</dbReference>
<proteinExistence type="predicted"/>
<dbReference type="EMBL" id="CM003105">
    <property type="protein sequence ID" value="KUI72483.1"/>
    <property type="molecule type" value="Genomic_DNA"/>
</dbReference>
<keyword evidence="5" id="KW-1185">Reference proteome</keyword>
<feature type="chain" id="PRO_5008267297" evidence="2">
    <location>
        <begin position="20"/>
        <end position="294"/>
    </location>
</feature>
<dbReference type="PROSITE" id="PS51212">
    <property type="entry name" value="WSC"/>
    <property type="match status" value="1"/>
</dbReference>
<dbReference type="AlphaFoldDB" id="A0A194W8Q4"/>
<reference evidence="4" key="1">
    <citation type="submission" date="2014-12" db="EMBL/GenBank/DDBJ databases">
        <title>Genome Sequence of Valsa Canker Pathogens Uncovers a Specific Adaption of Colonization on Woody Bark.</title>
        <authorList>
            <person name="Yin Z."/>
            <person name="Liu H."/>
            <person name="Gao X."/>
            <person name="Li Z."/>
            <person name="Song N."/>
            <person name="Ke X."/>
            <person name="Dai Q."/>
            <person name="Wu Y."/>
            <person name="Sun Y."/>
            <person name="Xu J.-R."/>
            <person name="Kang Z.K."/>
            <person name="Wang L."/>
            <person name="Huang L."/>
        </authorList>
    </citation>
    <scope>NUCLEOTIDE SEQUENCE [LARGE SCALE GENOMIC DNA]</scope>
    <source>
        <strain evidence="4">03-8</strain>
    </source>
</reference>
<dbReference type="Pfam" id="PF01822">
    <property type="entry name" value="WSC"/>
    <property type="match status" value="1"/>
</dbReference>
<evidence type="ECO:0000259" key="3">
    <source>
        <dbReference type="PROSITE" id="PS51212"/>
    </source>
</evidence>
<name>A0A194W8Q4_CYTMA</name>
<keyword evidence="1" id="KW-0812">Transmembrane</keyword>
<feature type="domain" description="WSC" evidence="3">
    <location>
        <begin position="46"/>
        <end position="136"/>
    </location>
</feature>
<keyword evidence="1" id="KW-0472">Membrane</keyword>
<evidence type="ECO:0000256" key="1">
    <source>
        <dbReference type="SAM" id="Phobius"/>
    </source>
</evidence>
<protein>
    <submittedName>
        <fullName evidence="4">Cell wall integrity and stress response component 1</fullName>
    </submittedName>
</protein>
<gene>
    <name evidence="4" type="ORF">VM1G_07625</name>
</gene>
<keyword evidence="2" id="KW-0732">Signal</keyword>
<feature type="signal peptide" evidence="2">
    <location>
        <begin position="1"/>
        <end position="19"/>
    </location>
</feature>